<keyword evidence="2 8" id="KW-0819">tRNA processing</keyword>
<dbReference type="EMBL" id="JADIMG010000068">
    <property type="protein sequence ID" value="MBO8460044.1"/>
    <property type="molecule type" value="Genomic_DNA"/>
</dbReference>
<feature type="binding site" evidence="8">
    <location>
        <position position="64"/>
    </location>
    <ligand>
        <name>Zn(2+)</name>
        <dbReference type="ChEBI" id="CHEBI:29105"/>
        <label>1</label>
        <note>catalytic</note>
    </ligand>
</feature>
<feature type="binding site" evidence="8">
    <location>
        <position position="67"/>
    </location>
    <ligand>
        <name>Zn(2+)</name>
        <dbReference type="ChEBI" id="CHEBI:29105"/>
        <label>2</label>
        <note>catalytic</note>
    </ligand>
</feature>
<dbReference type="GO" id="GO:0008270">
    <property type="term" value="F:zinc ion binding"/>
    <property type="evidence" value="ECO:0007669"/>
    <property type="project" value="UniProtKB-UniRule"/>
</dbReference>
<evidence type="ECO:0000256" key="4">
    <source>
        <dbReference type="ARBA" id="ARBA00022723"/>
    </source>
</evidence>
<name>A0A9D9HUN9_9BACT</name>
<dbReference type="InterPro" id="IPR013471">
    <property type="entry name" value="RNase_Z/BN"/>
</dbReference>
<sequence>MNNTVTILGCGSALPTRINYPSSQLLELRDKQFLIDCGEGCQIRMRQYAVKTNRLNHIFISHLHGDHCFGLIGLLSSFGMLDRTADMHIHAHPDLEKILRAQLDYFCEGMSYKVFFEPINPSRHELVYEDRSVEVYSIPLKHRVPCCGYLFAEKERERHIIREMIDAYQVPVREIARIKQGADFVTEDGRVISNERLTTPASPAIRYVYCSDTAYSEKIIPWIEGVDCLYHEATFDSSLLPRAKETMHSTALQAAEIARMARVRQLIIGHFSARYTNQQLLLDEARSVFEATTLAKDGGVYKIGTL</sequence>
<dbReference type="AlphaFoldDB" id="A0A9D9HUN9"/>
<evidence type="ECO:0000256" key="8">
    <source>
        <dbReference type="HAMAP-Rule" id="MF_01818"/>
    </source>
</evidence>
<comment type="similarity">
    <text evidence="8">Belongs to the RNase Z family.</text>
</comment>
<dbReference type="HAMAP" id="MF_01818">
    <property type="entry name" value="RNase_Z_BN"/>
    <property type="match status" value="1"/>
</dbReference>
<gene>
    <name evidence="8" type="primary">rnz</name>
    <name evidence="9" type="ORF">IAA73_06920</name>
</gene>
<reference evidence="9" key="2">
    <citation type="journal article" date="2021" name="PeerJ">
        <title>Extensive microbial diversity within the chicken gut microbiome revealed by metagenomics and culture.</title>
        <authorList>
            <person name="Gilroy R."/>
            <person name="Ravi A."/>
            <person name="Getino M."/>
            <person name="Pursley I."/>
            <person name="Horton D.L."/>
            <person name="Alikhan N.F."/>
            <person name="Baker D."/>
            <person name="Gharbi K."/>
            <person name="Hall N."/>
            <person name="Watson M."/>
            <person name="Adriaenssens E.M."/>
            <person name="Foster-Nyarko E."/>
            <person name="Jarju S."/>
            <person name="Secka A."/>
            <person name="Antonio M."/>
            <person name="Oren A."/>
            <person name="Chaudhuri R.R."/>
            <person name="La Ragione R."/>
            <person name="Hildebrand F."/>
            <person name="Pallen M.J."/>
        </authorList>
    </citation>
    <scope>NUCLEOTIDE SEQUENCE</scope>
    <source>
        <strain evidence="9">G3-3990</strain>
    </source>
</reference>
<organism evidence="9 10">
    <name type="scientific">Candidatus Gallipaludibacter merdavium</name>
    <dbReference type="NCBI Taxonomy" id="2840839"/>
    <lineage>
        <taxon>Bacteria</taxon>
        <taxon>Pseudomonadati</taxon>
        <taxon>Bacteroidota</taxon>
        <taxon>Bacteroidia</taxon>
        <taxon>Bacteroidales</taxon>
        <taxon>Candidatus Gallipaludibacter</taxon>
    </lineage>
</organism>
<evidence type="ECO:0000256" key="3">
    <source>
        <dbReference type="ARBA" id="ARBA00022722"/>
    </source>
</evidence>
<feature type="binding site" evidence="8">
    <location>
        <position position="212"/>
    </location>
    <ligand>
        <name>Zn(2+)</name>
        <dbReference type="ChEBI" id="CHEBI:29105"/>
        <label>1</label>
        <note>catalytic</note>
    </ligand>
</feature>
<feature type="binding site" evidence="8">
    <location>
        <position position="142"/>
    </location>
    <ligand>
        <name>Zn(2+)</name>
        <dbReference type="ChEBI" id="CHEBI:29105"/>
        <label>1</label>
        <note>catalytic</note>
    </ligand>
</feature>
<dbReference type="GO" id="GO:0042781">
    <property type="term" value="F:3'-tRNA processing endoribonuclease activity"/>
    <property type="evidence" value="ECO:0007669"/>
    <property type="project" value="UniProtKB-UniRule"/>
</dbReference>
<keyword evidence="5 8" id="KW-0255">Endonuclease</keyword>
<dbReference type="SUPFAM" id="SSF56281">
    <property type="entry name" value="Metallo-hydrolase/oxidoreductase"/>
    <property type="match status" value="1"/>
</dbReference>
<feature type="binding site" evidence="8">
    <location>
        <position position="212"/>
    </location>
    <ligand>
        <name>Zn(2+)</name>
        <dbReference type="ChEBI" id="CHEBI:29105"/>
        <label>2</label>
        <note>catalytic</note>
    </ligand>
</feature>
<feature type="active site" description="Proton acceptor" evidence="8">
    <location>
        <position position="66"/>
    </location>
</feature>
<keyword evidence="3 8" id="KW-0540">Nuclease</keyword>
<evidence type="ECO:0000256" key="2">
    <source>
        <dbReference type="ARBA" id="ARBA00022694"/>
    </source>
</evidence>
<dbReference type="Proteomes" id="UP000823641">
    <property type="component" value="Unassembled WGS sequence"/>
</dbReference>
<dbReference type="NCBIfam" id="NF000801">
    <property type="entry name" value="PRK00055.1-3"/>
    <property type="match status" value="1"/>
</dbReference>
<dbReference type="CDD" id="cd07717">
    <property type="entry name" value="RNaseZ_ZiPD-like_MBL-fold"/>
    <property type="match status" value="1"/>
</dbReference>
<evidence type="ECO:0000313" key="10">
    <source>
        <dbReference type="Proteomes" id="UP000823641"/>
    </source>
</evidence>
<dbReference type="Pfam" id="PF23023">
    <property type="entry name" value="Anti-Pycsar_Apyc1"/>
    <property type="match status" value="1"/>
</dbReference>
<accession>A0A9D9HUN9</accession>
<dbReference type="Gene3D" id="3.60.15.10">
    <property type="entry name" value="Ribonuclease Z/Hydroxyacylglutathione hydrolase-like"/>
    <property type="match status" value="1"/>
</dbReference>
<feature type="binding site" evidence="8">
    <location>
        <position position="66"/>
    </location>
    <ligand>
        <name>Zn(2+)</name>
        <dbReference type="ChEBI" id="CHEBI:29105"/>
        <label>2</label>
        <note>catalytic</note>
    </ligand>
</feature>
<comment type="subunit">
    <text evidence="1 8">Homodimer.</text>
</comment>
<protein>
    <recommendedName>
        <fullName evidence="8">Ribonuclease Z</fullName>
        <shortName evidence="8">RNase Z</shortName>
        <ecNumber evidence="8">3.1.26.11</ecNumber>
    </recommendedName>
    <alternativeName>
        <fullName evidence="8">tRNA 3 endonuclease</fullName>
    </alternativeName>
    <alternativeName>
        <fullName evidence="8">tRNase Z</fullName>
    </alternativeName>
</protein>
<evidence type="ECO:0000256" key="5">
    <source>
        <dbReference type="ARBA" id="ARBA00022759"/>
    </source>
</evidence>
<evidence type="ECO:0000313" key="9">
    <source>
        <dbReference type="EMBL" id="MBO8460044.1"/>
    </source>
</evidence>
<comment type="cofactor">
    <cofactor evidence="8">
        <name>Zn(2+)</name>
        <dbReference type="ChEBI" id="CHEBI:29105"/>
    </cofactor>
    <text evidence="8">Binds 2 Zn(2+) ions.</text>
</comment>
<keyword evidence="4 8" id="KW-0479">Metal-binding</keyword>
<dbReference type="PANTHER" id="PTHR46018:SF2">
    <property type="entry name" value="ZINC PHOSPHODIESTERASE ELAC PROTEIN 1"/>
    <property type="match status" value="1"/>
</dbReference>
<dbReference type="PANTHER" id="PTHR46018">
    <property type="entry name" value="ZINC PHOSPHODIESTERASE ELAC PROTEIN 1"/>
    <property type="match status" value="1"/>
</dbReference>
<comment type="caution">
    <text evidence="9">The sequence shown here is derived from an EMBL/GenBank/DDBJ whole genome shotgun (WGS) entry which is preliminary data.</text>
</comment>
<dbReference type="NCBIfam" id="TIGR02651">
    <property type="entry name" value="RNase_Z"/>
    <property type="match status" value="1"/>
</dbReference>
<feature type="binding site" evidence="8">
    <location>
        <position position="270"/>
    </location>
    <ligand>
        <name>Zn(2+)</name>
        <dbReference type="ChEBI" id="CHEBI:29105"/>
        <label>2</label>
        <note>catalytic</note>
    </ligand>
</feature>
<evidence type="ECO:0000256" key="6">
    <source>
        <dbReference type="ARBA" id="ARBA00022801"/>
    </source>
</evidence>
<comment type="catalytic activity">
    <reaction evidence="8">
        <text>Endonucleolytic cleavage of RNA, removing extra 3' nucleotides from tRNA precursor, generating 3' termini of tRNAs. A 3'-hydroxy group is left at the tRNA terminus and a 5'-phosphoryl group is left at the trailer molecule.</text>
        <dbReference type="EC" id="3.1.26.11"/>
    </reaction>
</comment>
<keyword evidence="6 8" id="KW-0378">Hydrolase</keyword>
<dbReference type="InterPro" id="IPR036866">
    <property type="entry name" value="RibonucZ/Hydroxyglut_hydro"/>
</dbReference>
<evidence type="ECO:0000256" key="1">
    <source>
        <dbReference type="ARBA" id="ARBA00011738"/>
    </source>
</evidence>
<comment type="function">
    <text evidence="8">Zinc phosphodiesterase, which displays some tRNA 3'-processing endonuclease activity. Probably involved in tRNA maturation, by removing a 3'-trailer from precursor tRNA.</text>
</comment>
<reference evidence="9" key="1">
    <citation type="submission" date="2020-10" db="EMBL/GenBank/DDBJ databases">
        <authorList>
            <person name="Gilroy R."/>
        </authorList>
    </citation>
    <scope>NUCLEOTIDE SEQUENCE</scope>
    <source>
        <strain evidence="9">G3-3990</strain>
    </source>
</reference>
<evidence type="ECO:0000256" key="7">
    <source>
        <dbReference type="ARBA" id="ARBA00022833"/>
    </source>
</evidence>
<dbReference type="EC" id="3.1.26.11" evidence="8"/>
<keyword evidence="7 8" id="KW-0862">Zinc</keyword>
<proteinExistence type="inferred from homology"/>
<feature type="binding site" evidence="8">
    <location>
        <position position="62"/>
    </location>
    <ligand>
        <name>Zn(2+)</name>
        <dbReference type="ChEBI" id="CHEBI:29105"/>
        <label>1</label>
        <note>catalytic</note>
    </ligand>
</feature>